<dbReference type="InterPro" id="IPR007657">
    <property type="entry name" value="Glycosyltransferase_61"/>
</dbReference>
<reference evidence="6 7" key="1">
    <citation type="journal article" date="2013" name="PLoS Genet.">
        <title>Genomic mechanisms accounting for the adaptation to parasitism in nematode-trapping fungi.</title>
        <authorList>
            <person name="Meerupati T."/>
            <person name="Andersson K.M."/>
            <person name="Friman E."/>
            <person name="Kumar D."/>
            <person name="Tunlid A."/>
            <person name="Ahren D."/>
        </authorList>
    </citation>
    <scope>NUCLEOTIDE SEQUENCE [LARGE SCALE GENOMIC DNA]</scope>
    <source>
        <strain evidence="6 7">CBS 200.50</strain>
    </source>
</reference>
<evidence type="ECO:0000259" key="5">
    <source>
        <dbReference type="Pfam" id="PF04577"/>
    </source>
</evidence>
<accession>S8BNI0</accession>
<feature type="transmembrane region" description="Helical" evidence="4">
    <location>
        <begin position="12"/>
        <end position="34"/>
    </location>
</feature>
<keyword evidence="3" id="KW-0325">Glycoprotein</keyword>
<evidence type="ECO:0000256" key="3">
    <source>
        <dbReference type="ARBA" id="ARBA00023180"/>
    </source>
</evidence>
<protein>
    <recommendedName>
        <fullName evidence="5">Glycosyltransferase 61 catalytic domain-containing protein</fullName>
    </recommendedName>
</protein>
<sequence length="521" mass="59373">MLAQYSGRKARQVPLIYVLVAATIVTVPFLFLQWSTAEYLPICRTKVQISEGTSSTSQISTLPTAPTLTPIFVSSLELPSEYSLSPDQEMCERMYGRGYFAHIEKHQHPYCERSSSSFLQCFSAPRLPLPWMSQWSSVTGDPFCIAQGVYFNNTGGNKQHFKAHCNTRPDTVEFAEYWGGSGVGGEFKAHWDLKTETPGCNKDQNNGEWLFVIKREESTNIWHNIMGLWQAMLTLDGMQAIRNPATGRPWMSKEDVASMRIVFDDDIPPQDLDDWWKILNGKAPVKVKDLEKGACYGNVLLPLPGSSSPFWAALVETVYHEPCQSSILIDVFRRRVFQHLGIKPRPLNILPEENLKITFVNRTRTRKLWNADALMEKVRTRYPKSRVNVTDFETLPLRDQVVLAAESDVFIGHYGAGLVHLLFLPPGAATVEITSSRSRKFRTITNMRGIVRFEADCLEEPEYKHIVEGTPIPPGWHSGMDDANWQKREYAYMVEDDFLGWVDAAVRSQRNRRYTAVPEFY</sequence>
<dbReference type="HOGENOM" id="CLU_030112_1_0_1"/>
<evidence type="ECO:0000313" key="6">
    <source>
        <dbReference type="EMBL" id="EPS41023.1"/>
    </source>
</evidence>
<gene>
    <name evidence="6" type="ORF">H072_5092</name>
</gene>
<dbReference type="OrthoDB" id="529273at2759"/>
<proteinExistence type="predicted"/>
<dbReference type="EMBL" id="AQGS01000265">
    <property type="protein sequence ID" value="EPS41023.1"/>
    <property type="molecule type" value="Genomic_DNA"/>
</dbReference>
<dbReference type="GO" id="GO:0016757">
    <property type="term" value="F:glycosyltransferase activity"/>
    <property type="evidence" value="ECO:0007669"/>
    <property type="project" value="UniProtKB-KW"/>
</dbReference>
<dbReference type="Proteomes" id="UP000015100">
    <property type="component" value="Unassembled WGS sequence"/>
</dbReference>
<organism evidence="6 7">
    <name type="scientific">Dactylellina haptotyla (strain CBS 200.50)</name>
    <name type="common">Nematode-trapping fungus</name>
    <name type="synonym">Monacrosporium haptotylum</name>
    <dbReference type="NCBI Taxonomy" id="1284197"/>
    <lineage>
        <taxon>Eukaryota</taxon>
        <taxon>Fungi</taxon>
        <taxon>Dikarya</taxon>
        <taxon>Ascomycota</taxon>
        <taxon>Pezizomycotina</taxon>
        <taxon>Orbiliomycetes</taxon>
        <taxon>Orbiliales</taxon>
        <taxon>Orbiliaceae</taxon>
        <taxon>Dactylellina</taxon>
    </lineage>
</organism>
<dbReference type="STRING" id="1284197.S8BNI0"/>
<keyword evidence="4" id="KW-0812">Transmembrane</keyword>
<dbReference type="OMA" id="MGLWQAM"/>
<keyword evidence="1" id="KW-0328">Glycosyltransferase</keyword>
<dbReference type="InterPro" id="IPR049625">
    <property type="entry name" value="Glyco_transf_61_cat"/>
</dbReference>
<dbReference type="AlphaFoldDB" id="S8BNI0"/>
<evidence type="ECO:0000313" key="7">
    <source>
        <dbReference type="Proteomes" id="UP000015100"/>
    </source>
</evidence>
<dbReference type="Pfam" id="PF04577">
    <property type="entry name" value="Glyco_transf_61"/>
    <property type="match status" value="1"/>
</dbReference>
<feature type="domain" description="Glycosyltransferase 61 catalytic" evidence="5">
    <location>
        <begin position="329"/>
        <end position="429"/>
    </location>
</feature>
<keyword evidence="4" id="KW-1133">Transmembrane helix</keyword>
<name>S8BNI0_DACHA</name>
<keyword evidence="2" id="KW-0808">Transferase</keyword>
<evidence type="ECO:0000256" key="2">
    <source>
        <dbReference type="ARBA" id="ARBA00022679"/>
    </source>
</evidence>
<dbReference type="PANTHER" id="PTHR20961">
    <property type="entry name" value="GLYCOSYLTRANSFERASE"/>
    <property type="match status" value="1"/>
</dbReference>
<evidence type="ECO:0000256" key="1">
    <source>
        <dbReference type="ARBA" id="ARBA00022676"/>
    </source>
</evidence>
<evidence type="ECO:0000256" key="4">
    <source>
        <dbReference type="SAM" id="Phobius"/>
    </source>
</evidence>
<reference evidence="7" key="2">
    <citation type="submission" date="2013-04" db="EMBL/GenBank/DDBJ databases">
        <title>Genomic mechanisms accounting for the adaptation to parasitism in nematode-trapping fungi.</title>
        <authorList>
            <person name="Ahren D.G."/>
        </authorList>
    </citation>
    <scope>NUCLEOTIDE SEQUENCE [LARGE SCALE GENOMIC DNA]</scope>
    <source>
        <strain evidence="7">CBS 200.50</strain>
    </source>
</reference>
<keyword evidence="7" id="KW-1185">Reference proteome</keyword>
<keyword evidence="4" id="KW-0472">Membrane</keyword>
<comment type="caution">
    <text evidence="6">The sequence shown here is derived from an EMBL/GenBank/DDBJ whole genome shotgun (WGS) entry which is preliminary data.</text>
</comment>
<dbReference type="eggNOG" id="KOG4698">
    <property type="taxonomic scope" value="Eukaryota"/>
</dbReference>